<dbReference type="NCBIfam" id="NF041200">
    <property type="entry name" value="mob_BfmA_Nterm"/>
    <property type="match status" value="1"/>
</dbReference>
<accession>A0A4R1R9V9</accession>
<evidence type="ECO:0000313" key="2">
    <source>
        <dbReference type="Proteomes" id="UP000295455"/>
    </source>
</evidence>
<reference evidence="1 2" key="1">
    <citation type="submission" date="2019-03" db="EMBL/GenBank/DDBJ databases">
        <title>Genomic Encyclopedia of Type Strains, Phase IV (KMG-IV): sequencing the most valuable type-strain genomes for metagenomic binning, comparative biology and taxonomic classification.</title>
        <authorList>
            <person name="Goeker M."/>
        </authorList>
    </citation>
    <scope>NUCLEOTIDE SEQUENCE [LARGE SCALE GENOMIC DNA]</scope>
    <source>
        <strain evidence="1 2">DSM 18792</strain>
    </source>
</reference>
<evidence type="ECO:0000313" key="1">
    <source>
        <dbReference type="EMBL" id="TCL62485.1"/>
    </source>
</evidence>
<organism evidence="1 2">
    <name type="scientific">Mariniflexile fucanivorans</name>
    <dbReference type="NCBI Taxonomy" id="264023"/>
    <lineage>
        <taxon>Bacteria</taxon>
        <taxon>Pseudomonadati</taxon>
        <taxon>Bacteroidota</taxon>
        <taxon>Flavobacteriia</taxon>
        <taxon>Flavobacteriales</taxon>
        <taxon>Flavobacteriaceae</taxon>
        <taxon>Mariniflexile</taxon>
    </lineage>
</organism>
<gene>
    <name evidence="1" type="ORF">EV196_11326</name>
</gene>
<protein>
    <submittedName>
        <fullName evidence="1">Uncharacterized protein</fullName>
    </submittedName>
</protein>
<dbReference type="RefSeq" id="WP_132219414.1">
    <property type="nucleotide sequence ID" value="NZ_OX156936.1"/>
</dbReference>
<dbReference type="Proteomes" id="UP000295455">
    <property type="component" value="Unassembled WGS sequence"/>
</dbReference>
<dbReference type="AlphaFoldDB" id="A0A4R1R9V9"/>
<comment type="caution">
    <text evidence="1">The sequence shown here is derived from an EMBL/GenBank/DDBJ whole genome shotgun (WGS) entry which is preliminary data.</text>
</comment>
<name>A0A4R1R9V9_9FLAO</name>
<dbReference type="InterPro" id="IPR048012">
    <property type="entry name" value="BfmA-like_N"/>
</dbReference>
<dbReference type="EMBL" id="SLUP01000013">
    <property type="protein sequence ID" value="TCL62485.1"/>
    <property type="molecule type" value="Genomic_DNA"/>
</dbReference>
<keyword evidence="2" id="KW-1185">Reference proteome</keyword>
<proteinExistence type="predicted"/>
<sequence>MSNLITIKVNELAKEKMDTLKKTHSFPSFSIAIEYMCNFFEINKISPKDGVNQSYQNSIFDVEKAVKMGINELKKQHIKDSQSMRKLVRAIEKDHMINMSSKLSYLYDKKREEIVNNNVKNSIESITDSSKEDLEKDKEIELLKTIIEDKATELKQLKLSQDSDGNLALKYEEKLKIIYRKYQIEKSFGKEKIVIDMSKEDFDKLFEL</sequence>